<evidence type="ECO:0000259" key="1">
    <source>
        <dbReference type="Pfam" id="PF06985"/>
    </source>
</evidence>
<reference evidence="2" key="1">
    <citation type="submission" date="2016-08" db="EMBL/GenBank/DDBJ databases">
        <authorList>
            <person name="Yan J."/>
        </authorList>
    </citation>
    <scope>NUCLEOTIDE SEQUENCE</scope>
    <source>
        <strain evidence="2">CSS-01s</strain>
    </source>
</reference>
<feature type="domain" description="Heterokaryon incompatibility" evidence="1">
    <location>
        <begin position="1"/>
        <end position="76"/>
    </location>
</feature>
<dbReference type="Pfam" id="PF06985">
    <property type="entry name" value="HET"/>
    <property type="match status" value="1"/>
</dbReference>
<name>A0A8H7MBW1_9PEZI</name>
<dbReference type="Proteomes" id="UP000627934">
    <property type="component" value="Unassembled WGS sequence"/>
</dbReference>
<dbReference type="InterPro" id="IPR010730">
    <property type="entry name" value="HET"/>
</dbReference>
<protein>
    <recommendedName>
        <fullName evidence="1">Heterokaryon incompatibility domain-containing protein</fullName>
    </recommendedName>
</protein>
<comment type="caution">
    <text evidence="2">The sequence shown here is derived from an EMBL/GenBank/DDBJ whole genome shotgun (WGS) entry which is preliminary data.</text>
</comment>
<dbReference type="AlphaFoldDB" id="A0A8H7MBW1"/>
<sequence>MGDVYENAYVTLAGTASPDGATGFNVPRPPPQSFQLRGTQHKIFAAVQPSHDSFTRRRQADPREMPLLSRAWVYQERILSTRVVHFGFHELVFECKQGYVCECGGIVRYRSLWSQLDSFKTEFSDFLDGRKPDSQSISVWEAMIRGYTACALTFDQDRLPALSATVKRLGPRMGEYLAGLWSSMLPAALFWSANAYDFENPAGPMLNAEAPWKPAHRSTGKFPPPTWSWASVEGAVIEATYITAPVQEQIFHIKVISKSTSPMHRDPYGAVKDGRIQVSGPVVRVNCKVVPGTPKTMQHEHFQLEKGGVTHEVFQDVGITEQDKKSSGSGLFCLIGEHYQDVTDYVGGKPRKTRHNREVTLVLRAKEPGSGLYERVGVTRGIPRQWIDAAEETTLTLV</sequence>
<evidence type="ECO:0000313" key="3">
    <source>
        <dbReference type="Proteomes" id="UP000627934"/>
    </source>
</evidence>
<evidence type="ECO:0000313" key="2">
    <source>
        <dbReference type="EMBL" id="KAF9630698.1"/>
    </source>
</evidence>
<organism evidence="2 3">
    <name type="scientific">Lasiodiplodia theobromae</name>
    <dbReference type="NCBI Taxonomy" id="45133"/>
    <lineage>
        <taxon>Eukaryota</taxon>
        <taxon>Fungi</taxon>
        <taxon>Dikarya</taxon>
        <taxon>Ascomycota</taxon>
        <taxon>Pezizomycotina</taxon>
        <taxon>Dothideomycetes</taxon>
        <taxon>Dothideomycetes incertae sedis</taxon>
        <taxon>Botryosphaeriales</taxon>
        <taxon>Botryosphaeriaceae</taxon>
        <taxon>Lasiodiplodia</taxon>
    </lineage>
</organism>
<dbReference type="PANTHER" id="PTHR33112:SF9">
    <property type="entry name" value="HETEROKARYON INCOMPATIBILITY DOMAIN-CONTAINING PROTEIN"/>
    <property type="match status" value="1"/>
</dbReference>
<proteinExistence type="predicted"/>
<reference evidence="2" key="2">
    <citation type="journal article" date="2018" name="DNA Res.">
        <title>Comparative genome and transcriptome analyses reveal adaptations to opportunistic infections in woody plant degrading pathogens of Botryosphaeriaceae.</title>
        <authorList>
            <person name="Yan J.Y."/>
            <person name="Zhao W.S."/>
            <person name="Chen Z."/>
            <person name="Xing Q.K."/>
            <person name="Zhang W."/>
            <person name="Chethana K.W.T."/>
            <person name="Xue M.F."/>
            <person name="Xu J.P."/>
            <person name="Phillips A.J.L."/>
            <person name="Wang Y."/>
            <person name="Liu J.H."/>
            <person name="Liu M."/>
            <person name="Zhou Y."/>
            <person name="Jayawardena R.S."/>
            <person name="Manawasinghe I.S."/>
            <person name="Huang J.B."/>
            <person name="Qiao G.H."/>
            <person name="Fu C.Y."/>
            <person name="Guo F.F."/>
            <person name="Dissanayake A.J."/>
            <person name="Peng Y.L."/>
            <person name="Hyde K.D."/>
            <person name="Li X.H."/>
        </authorList>
    </citation>
    <scope>NUCLEOTIDE SEQUENCE</scope>
    <source>
        <strain evidence="2">CSS-01s</strain>
    </source>
</reference>
<gene>
    <name evidence="2" type="ORF">BFW01_g1260</name>
</gene>
<accession>A0A8H7MBW1</accession>
<dbReference type="PANTHER" id="PTHR33112">
    <property type="entry name" value="DOMAIN PROTEIN, PUTATIVE-RELATED"/>
    <property type="match status" value="1"/>
</dbReference>
<dbReference type="EMBL" id="MDYX01000041">
    <property type="protein sequence ID" value="KAF9630698.1"/>
    <property type="molecule type" value="Genomic_DNA"/>
</dbReference>